<keyword evidence="3" id="KW-1185">Reference proteome</keyword>
<organism evidence="2 3">
    <name type="scientific">Limnovirga soli</name>
    <dbReference type="NCBI Taxonomy" id="2656915"/>
    <lineage>
        <taxon>Bacteria</taxon>
        <taxon>Pseudomonadati</taxon>
        <taxon>Bacteroidota</taxon>
        <taxon>Chitinophagia</taxon>
        <taxon>Chitinophagales</taxon>
        <taxon>Chitinophagaceae</taxon>
        <taxon>Limnovirga</taxon>
    </lineage>
</organism>
<evidence type="ECO:0000256" key="1">
    <source>
        <dbReference type="SAM" id="MobiDB-lite"/>
    </source>
</evidence>
<accession>A0A8J8FA28</accession>
<comment type="caution">
    <text evidence="2">The sequence shown here is derived from an EMBL/GenBank/DDBJ whole genome shotgun (WGS) entry which is preliminary data.</text>
</comment>
<dbReference type="Proteomes" id="UP000598971">
    <property type="component" value="Unassembled WGS sequence"/>
</dbReference>
<name>A0A8J8FA28_9BACT</name>
<dbReference type="AlphaFoldDB" id="A0A8J8FA28"/>
<gene>
    <name evidence="2" type="ORF">GD597_00600</name>
</gene>
<feature type="compositionally biased region" description="Low complexity" evidence="1">
    <location>
        <begin position="28"/>
        <end position="42"/>
    </location>
</feature>
<sequence>MKKIVIQFGFALVAVIGAIVLTGCPVNPGTKSTTSTTSDTSSPGGGPSRIKPAISDTSSPGGGPSKLKLQKVDSSTRKGNAK</sequence>
<dbReference type="PROSITE" id="PS51257">
    <property type="entry name" value="PROKAR_LIPOPROTEIN"/>
    <property type="match status" value="1"/>
</dbReference>
<reference evidence="2" key="1">
    <citation type="submission" date="2019-10" db="EMBL/GenBank/DDBJ databases">
        <title>Draft genome sequence of Panacibacter sp. KCS-6.</title>
        <authorList>
            <person name="Yim K.J."/>
        </authorList>
    </citation>
    <scope>NUCLEOTIDE SEQUENCE</scope>
    <source>
        <strain evidence="2">KCS-6</strain>
    </source>
</reference>
<evidence type="ECO:0000313" key="2">
    <source>
        <dbReference type="EMBL" id="NNV53935.1"/>
    </source>
</evidence>
<dbReference type="RefSeq" id="WP_171605851.1">
    <property type="nucleotide sequence ID" value="NZ_WHPF01000001.1"/>
</dbReference>
<protein>
    <submittedName>
        <fullName evidence="2">Uncharacterized protein</fullName>
    </submittedName>
</protein>
<proteinExistence type="predicted"/>
<feature type="region of interest" description="Disordered" evidence="1">
    <location>
        <begin position="25"/>
        <end position="82"/>
    </location>
</feature>
<dbReference type="EMBL" id="WHPF01000001">
    <property type="protein sequence ID" value="NNV53935.1"/>
    <property type="molecule type" value="Genomic_DNA"/>
</dbReference>
<evidence type="ECO:0000313" key="3">
    <source>
        <dbReference type="Proteomes" id="UP000598971"/>
    </source>
</evidence>